<reference evidence="2 3" key="1">
    <citation type="submission" date="2019-07" db="EMBL/GenBank/DDBJ databases">
        <title>Genomic Encyclopedia of Type Strains, Phase I: the one thousand microbial genomes (KMG-I) project.</title>
        <authorList>
            <person name="Kyrpides N."/>
        </authorList>
    </citation>
    <scope>NUCLEOTIDE SEQUENCE [LARGE SCALE GENOMIC DNA]</scope>
    <source>
        <strain evidence="2 3">DSM 13558</strain>
    </source>
</reference>
<evidence type="ECO:0000313" key="2">
    <source>
        <dbReference type="EMBL" id="TWH83801.1"/>
    </source>
</evidence>
<sequence>MKKAMCLLLLILLFSFNLVPEAFAVNLSGVITPYYSYTNTTKTDLYISSSGLATATGNVVGYQDKTTKVNMYLYLQRYEGSNWVDIDSWSKSDESYRLTLSSTSYVSKGYTYRVKAYYYVYSGTDYESIIRYSNNVSY</sequence>
<feature type="signal peptide" evidence="1">
    <location>
        <begin position="1"/>
        <end position="24"/>
    </location>
</feature>
<comment type="caution">
    <text evidence="2">The sequence shown here is derived from an EMBL/GenBank/DDBJ whole genome shotgun (WGS) entry which is preliminary data.</text>
</comment>
<feature type="chain" id="PRO_5021940887" evidence="1">
    <location>
        <begin position="25"/>
        <end position="138"/>
    </location>
</feature>
<evidence type="ECO:0000313" key="3">
    <source>
        <dbReference type="Proteomes" id="UP000315343"/>
    </source>
</evidence>
<gene>
    <name evidence="2" type="ORF">LY60_00413</name>
</gene>
<keyword evidence="3" id="KW-1185">Reference proteome</keyword>
<keyword evidence="1" id="KW-0732">Signal</keyword>
<organism evidence="2 3">
    <name type="scientific">Sedimentibacter saalensis</name>
    <dbReference type="NCBI Taxonomy" id="130788"/>
    <lineage>
        <taxon>Bacteria</taxon>
        <taxon>Bacillati</taxon>
        <taxon>Bacillota</taxon>
        <taxon>Tissierellia</taxon>
        <taxon>Sedimentibacter</taxon>
    </lineage>
</organism>
<evidence type="ECO:0000256" key="1">
    <source>
        <dbReference type="SAM" id="SignalP"/>
    </source>
</evidence>
<dbReference type="RefSeq" id="WP_145079278.1">
    <property type="nucleotide sequence ID" value="NZ_VLKH01000001.1"/>
</dbReference>
<proteinExistence type="predicted"/>
<name>A0A562JKQ3_9FIRM</name>
<dbReference type="EMBL" id="VLKH01000001">
    <property type="protein sequence ID" value="TWH83801.1"/>
    <property type="molecule type" value="Genomic_DNA"/>
</dbReference>
<protein>
    <submittedName>
        <fullName evidence="2">Uncharacterized protein</fullName>
    </submittedName>
</protein>
<dbReference type="AlphaFoldDB" id="A0A562JKQ3"/>
<accession>A0A562JKQ3</accession>
<dbReference type="Proteomes" id="UP000315343">
    <property type="component" value="Unassembled WGS sequence"/>
</dbReference>
<dbReference type="OrthoDB" id="2053533at2"/>